<proteinExistence type="predicted"/>
<dbReference type="EMBL" id="MTBC01000001">
    <property type="protein sequence ID" value="OQD44358.1"/>
    <property type="molecule type" value="Genomic_DNA"/>
</dbReference>
<dbReference type="Proteomes" id="UP000191680">
    <property type="component" value="Unassembled WGS sequence"/>
</dbReference>
<accession>A0A1V6LW48</accession>
<keyword evidence="2" id="KW-1185">Reference proteome</keyword>
<evidence type="ECO:0000313" key="2">
    <source>
        <dbReference type="Proteomes" id="UP000191680"/>
    </source>
</evidence>
<organism evidence="1 2">
    <name type="scientific">Croceivirga radicis</name>
    <dbReference type="NCBI Taxonomy" id="1929488"/>
    <lineage>
        <taxon>Bacteria</taxon>
        <taxon>Pseudomonadati</taxon>
        <taxon>Bacteroidota</taxon>
        <taxon>Flavobacteriia</taxon>
        <taxon>Flavobacteriales</taxon>
        <taxon>Flavobacteriaceae</taxon>
        <taxon>Croceivirga</taxon>
    </lineage>
</organism>
<reference evidence="1 2" key="1">
    <citation type="submission" date="2016-12" db="EMBL/GenBank/DDBJ databases">
        <authorList>
            <person name="Song W.-J."/>
            <person name="Kurnit D.M."/>
        </authorList>
    </citation>
    <scope>NUCLEOTIDE SEQUENCE [LARGE SCALE GENOMIC DNA]</scope>
    <source>
        <strain evidence="1 2">HSG9</strain>
    </source>
</reference>
<evidence type="ECO:0000313" key="1">
    <source>
        <dbReference type="EMBL" id="OQD44358.1"/>
    </source>
</evidence>
<dbReference type="AlphaFoldDB" id="A0A1V6LW48"/>
<name>A0A1V6LW48_9FLAO</name>
<protein>
    <recommendedName>
        <fullName evidence="3">Phenylalanyl-tRNA synthetase subunit alpha</fullName>
    </recommendedName>
</protein>
<gene>
    <name evidence="1" type="ORF">BUL40_02055</name>
</gene>
<dbReference type="OrthoDB" id="953239at2"/>
<comment type="caution">
    <text evidence="1">The sequence shown here is derived from an EMBL/GenBank/DDBJ whole genome shotgun (WGS) entry which is preliminary data.</text>
</comment>
<evidence type="ECO:0008006" key="3">
    <source>
        <dbReference type="Google" id="ProtNLM"/>
    </source>
</evidence>
<sequence>MKKDIEIPVAKDVHVVIAQEWNKEFLAKDWNAYIINNRKDTIEMVLVVSKGYLGDKKTSTMRHGIGTLAAKSFAKIELVQEDVLALNNEFFVTFFAENKLYERRFVFPEHTVTEKNLKPIPVLNLDGVTAK</sequence>
<dbReference type="RefSeq" id="WP_080317866.1">
    <property type="nucleotide sequence ID" value="NZ_MTBC01000001.1"/>
</dbReference>